<reference evidence="3" key="1">
    <citation type="submission" date="2021-09" db="EMBL/GenBank/DDBJ databases">
        <authorList>
            <consortium name="Infravec"/>
            <person name="Campbell I L."/>
            <person name="Maslen G."/>
            <person name="Yates A."/>
        </authorList>
    </citation>
    <scope>NUCLEOTIDE SEQUENCE [LARGE SCALE GENOMIC DNA]</scope>
    <source>
        <strain evidence="3">Infravec2 EBRE</strain>
    </source>
</reference>
<protein>
    <submittedName>
        <fullName evidence="2">Uncharacterized protein</fullName>
    </submittedName>
</protein>
<organism evidence="2 3">
    <name type="scientific">Anopheles atroparvus</name>
    <name type="common">European mosquito</name>
    <dbReference type="NCBI Taxonomy" id="41427"/>
    <lineage>
        <taxon>Eukaryota</taxon>
        <taxon>Metazoa</taxon>
        <taxon>Ecdysozoa</taxon>
        <taxon>Arthropoda</taxon>
        <taxon>Hexapoda</taxon>
        <taxon>Insecta</taxon>
        <taxon>Pterygota</taxon>
        <taxon>Neoptera</taxon>
        <taxon>Endopterygota</taxon>
        <taxon>Diptera</taxon>
        <taxon>Nematocera</taxon>
        <taxon>Culicoidea</taxon>
        <taxon>Culicidae</taxon>
        <taxon>Anophelinae</taxon>
        <taxon>Anopheles</taxon>
    </lineage>
</organism>
<feature type="compositionally biased region" description="Basic residues" evidence="1">
    <location>
        <begin position="64"/>
        <end position="82"/>
    </location>
</feature>
<feature type="compositionally biased region" description="Basic and acidic residues" evidence="1">
    <location>
        <begin position="45"/>
        <end position="63"/>
    </location>
</feature>
<proteinExistence type="predicted"/>
<evidence type="ECO:0000256" key="1">
    <source>
        <dbReference type="SAM" id="MobiDB-lite"/>
    </source>
</evidence>
<evidence type="ECO:0000313" key="2">
    <source>
        <dbReference type="EnsemblMetazoa" id="ENSAATROPP013090"/>
    </source>
</evidence>
<dbReference type="AlphaFoldDB" id="A0AAG5DPY6"/>
<sequence length="82" mass="8986">MRPDSASDGVPEKAIRVVPAPPVSGRVPGKAIRVVPFPAAAVVERRSASTSENTKKKALETKLHMKKRHSKLNCTRKKDTRN</sequence>
<dbReference type="EnsemblMetazoa" id="ENSAATROPT005880">
    <property type="protein sequence ID" value="ENSAATROPP005373"/>
    <property type="gene ID" value="ENSAATROPG004758"/>
</dbReference>
<keyword evidence="3" id="KW-1185">Reference proteome</keyword>
<accession>A0AAG5DPY6</accession>
<evidence type="ECO:0000313" key="3">
    <source>
        <dbReference type="Proteomes" id="UP000075880"/>
    </source>
</evidence>
<dbReference type="Proteomes" id="UP000075880">
    <property type="component" value="Unassembled WGS sequence"/>
</dbReference>
<dbReference type="EnsemblMetazoa" id="ENSAATROPT014360">
    <property type="protein sequence ID" value="ENSAATROPP013090"/>
    <property type="gene ID" value="ENSAATROPG011655"/>
</dbReference>
<reference evidence="2" key="2">
    <citation type="submission" date="2024-04" db="UniProtKB">
        <authorList>
            <consortium name="EnsemblMetazoa"/>
        </authorList>
    </citation>
    <scope>IDENTIFICATION</scope>
    <source>
        <strain evidence="2">EBRO</strain>
    </source>
</reference>
<name>A0AAG5DPY6_ANOAO</name>
<feature type="region of interest" description="Disordered" evidence="1">
    <location>
        <begin position="45"/>
        <end position="82"/>
    </location>
</feature>